<dbReference type="Proteomes" id="UP001374579">
    <property type="component" value="Unassembled WGS sequence"/>
</dbReference>
<proteinExistence type="predicted"/>
<feature type="region of interest" description="Disordered" evidence="1">
    <location>
        <begin position="180"/>
        <end position="221"/>
    </location>
</feature>
<feature type="compositionally biased region" description="Basic and acidic residues" evidence="1">
    <location>
        <begin position="268"/>
        <end position="278"/>
    </location>
</feature>
<comment type="caution">
    <text evidence="2">The sequence shown here is derived from an EMBL/GenBank/DDBJ whole genome shotgun (WGS) entry which is preliminary data.</text>
</comment>
<protein>
    <submittedName>
        <fullName evidence="2">Uncharacterized protein</fullName>
    </submittedName>
</protein>
<organism evidence="2 3">
    <name type="scientific">Littorina saxatilis</name>
    <dbReference type="NCBI Taxonomy" id="31220"/>
    <lineage>
        <taxon>Eukaryota</taxon>
        <taxon>Metazoa</taxon>
        <taxon>Spiralia</taxon>
        <taxon>Lophotrochozoa</taxon>
        <taxon>Mollusca</taxon>
        <taxon>Gastropoda</taxon>
        <taxon>Caenogastropoda</taxon>
        <taxon>Littorinimorpha</taxon>
        <taxon>Littorinoidea</taxon>
        <taxon>Littorinidae</taxon>
        <taxon>Littorina</taxon>
    </lineage>
</organism>
<evidence type="ECO:0000256" key="1">
    <source>
        <dbReference type="SAM" id="MobiDB-lite"/>
    </source>
</evidence>
<dbReference type="AlphaFoldDB" id="A0AAN9BYL5"/>
<feature type="compositionally biased region" description="Polar residues" evidence="1">
    <location>
        <begin position="20"/>
        <end position="46"/>
    </location>
</feature>
<feature type="compositionally biased region" description="Pro residues" evidence="1">
    <location>
        <begin position="200"/>
        <end position="215"/>
    </location>
</feature>
<dbReference type="EMBL" id="JBAMIC010000002">
    <property type="protein sequence ID" value="KAK7113499.1"/>
    <property type="molecule type" value="Genomic_DNA"/>
</dbReference>
<evidence type="ECO:0000313" key="2">
    <source>
        <dbReference type="EMBL" id="KAK7113499.1"/>
    </source>
</evidence>
<feature type="region of interest" description="Disordered" evidence="1">
    <location>
        <begin position="235"/>
        <end position="254"/>
    </location>
</feature>
<evidence type="ECO:0000313" key="3">
    <source>
        <dbReference type="Proteomes" id="UP001374579"/>
    </source>
</evidence>
<keyword evidence="3" id="KW-1185">Reference proteome</keyword>
<name>A0AAN9BYL5_9CAEN</name>
<sequence>MDEENENYYAQVLSGLVLTGSATDNSSPGVDNSKTAENNNNHTQTDGAPGLASGESTRLSRLLLAKSAAHALMANKPGQPEVTVTTDMPDTDNLSVPWDAPLMSARNNTLSPEIDGSGYISPCSIYSIEADLMAEKDELLDEEDKHELARRLEQEVTGSILALWRERLNQPMIGSDIEIEYDSDDDTSFGMRTPTSTSPRSPPSPSRILVPPPPAFAGGERGGPSAFAYVNRAERRSRTGSIQSDSSEDMANASLETARMKLRKTRFDYNKDSLRRPTEVTPRQMDFRHVLKKGGKPGGD</sequence>
<reference evidence="2 3" key="1">
    <citation type="submission" date="2024-02" db="EMBL/GenBank/DDBJ databases">
        <title>Chromosome-scale genome assembly of the rough periwinkle Littorina saxatilis.</title>
        <authorList>
            <person name="De Jode A."/>
            <person name="Faria R."/>
            <person name="Formenti G."/>
            <person name="Sims Y."/>
            <person name="Smith T.P."/>
            <person name="Tracey A."/>
            <person name="Wood J.M.D."/>
            <person name="Zagrodzka Z.B."/>
            <person name="Johannesson K."/>
            <person name="Butlin R.K."/>
            <person name="Leder E.H."/>
        </authorList>
    </citation>
    <scope>NUCLEOTIDE SEQUENCE [LARGE SCALE GENOMIC DNA]</scope>
    <source>
        <strain evidence="2">Snail1</strain>
        <tissue evidence="2">Muscle</tissue>
    </source>
</reference>
<feature type="region of interest" description="Disordered" evidence="1">
    <location>
        <begin position="268"/>
        <end position="300"/>
    </location>
</feature>
<feature type="region of interest" description="Disordered" evidence="1">
    <location>
        <begin position="19"/>
        <end position="55"/>
    </location>
</feature>
<accession>A0AAN9BYL5</accession>
<gene>
    <name evidence="2" type="ORF">V1264_012774</name>
</gene>
<feature type="compositionally biased region" description="Basic residues" evidence="1">
    <location>
        <begin position="290"/>
        <end position="300"/>
    </location>
</feature>